<dbReference type="AlphaFoldDB" id="A0A5M6C8J1"/>
<dbReference type="RefSeq" id="XP_031864332.1">
    <property type="nucleotide sequence ID" value="XM_032001442.1"/>
</dbReference>
<dbReference type="Proteomes" id="UP000322225">
    <property type="component" value="Chromosome 5"/>
</dbReference>
<gene>
    <name evidence="2" type="ORF">CI109_103054</name>
</gene>
<name>A0A5M6C8J1_9TREE</name>
<feature type="region of interest" description="Disordered" evidence="1">
    <location>
        <begin position="17"/>
        <end position="38"/>
    </location>
</feature>
<dbReference type="GeneID" id="43585546"/>
<dbReference type="EMBL" id="CP144055">
    <property type="protein sequence ID" value="WWD18601.1"/>
    <property type="molecule type" value="Genomic_DNA"/>
</dbReference>
<evidence type="ECO:0000256" key="1">
    <source>
        <dbReference type="SAM" id="MobiDB-lite"/>
    </source>
</evidence>
<keyword evidence="3" id="KW-1185">Reference proteome</keyword>
<evidence type="ECO:0000313" key="3">
    <source>
        <dbReference type="Proteomes" id="UP000322225"/>
    </source>
</evidence>
<evidence type="ECO:0000313" key="2">
    <source>
        <dbReference type="EMBL" id="WWD18601.1"/>
    </source>
</evidence>
<organism evidence="2 3">
    <name type="scientific">Kwoniella shandongensis</name>
    <dbReference type="NCBI Taxonomy" id="1734106"/>
    <lineage>
        <taxon>Eukaryota</taxon>
        <taxon>Fungi</taxon>
        <taxon>Dikarya</taxon>
        <taxon>Basidiomycota</taxon>
        <taxon>Agaricomycotina</taxon>
        <taxon>Tremellomycetes</taxon>
        <taxon>Tremellales</taxon>
        <taxon>Cryptococcaceae</taxon>
        <taxon>Kwoniella</taxon>
    </lineage>
</organism>
<reference evidence="2" key="2">
    <citation type="submission" date="2024-01" db="EMBL/GenBank/DDBJ databases">
        <title>Comparative genomics of Cryptococcus and Kwoniella reveals pathogenesis evolution and contrasting modes of karyotype evolution via chromosome fusion or intercentromeric recombination.</title>
        <authorList>
            <person name="Coelho M.A."/>
            <person name="David-Palma M."/>
            <person name="Shea T."/>
            <person name="Bowers K."/>
            <person name="McGinley-Smith S."/>
            <person name="Mohammad A.W."/>
            <person name="Gnirke A."/>
            <person name="Yurkov A.M."/>
            <person name="Nowrousian M."/>
            <person name="Sun S."/>
            <person name="Cuomo C.A."/>
            <person name="Heitman J."/>
        </authorList>
    </citation>
    <scope>NUCLEOTIDE SEQUENCE</scope>
    <source>
        <strain evidence="2">CBS 12478</strain>
    </source>
</reference>
<accession>A0A5M6C8J1</accession>
<dbReference type="KEGG" id="ksn:43585546"/>
<sequence length="184" mass="20112">MDYLTILSSRSLILFPSSSSSSPLRATQLPPGSPTTTPPSLNALLPPIPISIPISSIIYADTDCAYFLLHHLLSSTGGGSVLGNTDKEVLGEAEVIVWREIDRAKLFTRALGKWFATPGIGAERKMDEKELLHLAEKYGLGMKCEEGDERGDEGRNGDDVDMEMMDEEMEKVILRDEAEGMILA</sequence>
<reference evidence="2" key="1">
    <citation type="submission" date="2017-08" db="EMBL/GenBank/DDBJ databases">
        <authorList>
            <person name="Cuomo C."/>
            <person name="Billmyre B."/>
            <person name="Heitman J."/>
        </authorList>
    </citation>
    <scope>NUCLEOTIDE SEQUENCE</scope>
    <source>
        <strain evidence="2">CBS 12478</strain>
    </source>
</reference>
<dbReference type="OrthoDB" id="2565148at2759"/>
<protein>
    <submittedName>
        <fullName evidence="2">Uncharacterized protein</fullName>
    </submittedName>
</protein>
<proteinExistence type="predicted"/>